<name>A0A9Y2ERD4_9FIRM</name>
<sequence length="420" mass="46693">MKKTLAAAITSALVIGAASTTFAAANPFSDVATDHWSFDAVAKLAQEGVIEGYGDNTFRGDSHITRYEMAQMVAKAMAKEDKANAQQKAMIDKLAAEYAAELDNLGVRVANLEEKVGNVTWGGKVRLRLISDDPSDGDRNTTTSQSYAELWANAKINSDWSAHVKVTSDRTMDKEETHLIGNDASSNNVFVEGPLFGADAKFGKFDVFTNNYGYVMDDPMTGAQLTWKGDKLTTTVRAGRLTDEFWVNEKYDDADNFLGYDNADTQSIELTYGLSNSANVNAAYYNVSTQNWDDENLHIWTLGFDSKLGEDWKIDAVYAKSNADGDDIKDNGYSVNLTYKGADIKTVGSYDVWLGYRNTPVSTQISTTNFGKKDYKGWELGFDYVPAENIQFQARYFDSKNIYDSDIKDKQVRAQVEFFF</sequence>
<dbReference type="PANTHER" id="PTHR43308:SF1">
    <property type="entry name" value="OUTER MEMBRANE PROTEIN ALPHA"/>
    <property type="match status" value="1"/>
</dbReference>
<protein>
    <submittedName>
        <fullName evidence="3">S-layer homology domain-containing protein</fullName>
    </submittedName>
</protein>
<feature type="signal peptide" evidence="1">
    <location>
        <begin position="1"/>
        <end position="23"/>
    </location>
</feature>
<dbReference type="Proteomes" id="UP001243623">
    <property type="component" value="Chromosome"/>
</dbReference>
<reference evidence="3" key="1">
    <citation type="submission" date="2023-03" db="EMBL/GenBank/DDBJ databases">
        <title>Selenobaculum gbiensis gen. nov. sp. nov., a new bacterium isolated from the gut microbiota of IBD patient.</title>
        <authorList>
            <person name="Yeo S."/>
            <person name="Park H."/>
            <person name="Huh C.S."/>
        </authorList>
    </citation>
    <scope>NUCLEOTIDE SEQUENCE</scope>
    <source>
        <strain evidence="3">ICN-92133</strain>
    </source>
</reference>
<dbReference type="RefSeq" id="WP_309320564.1">
    <property type="nucleotide sequence ID" value="NZ_CP120678.1"/>
</dbReference>
<evidence type="ECO:0000256" key="1">
    <source>
        <dbReference type="SAM" id="SignalP"/>
    </source>
</evidence>
<feature type="chain" id="PRO_5040989783" evidence="1">
    <location>
        <begin position="24"/>
        <end position="420"/>
    </location>
</feature>
<evidence type="ECO:0000259" key="2">
    <source>
        <dbReference type="PROSITE" id="PS51272"/>
    </source>
</evidence>
<accession>A0A9Y2ERD4</accession>
<dbReference type="EMBL" id="CP120678">
    <property type="protein sequence ID" value="WIW71057.1"/>
    <property type="molecule type" value="Genomic_DNA"/>
</dbReference>
<dbReference type="KEGG" id="sgbi:P3F81_01650"/>
<dbReference type="InterPro" id="IPR051465">
    <property type="entry name" value="Cell_Envelope_Struct_Comp"/>
</dbReference>
<feature type="domain" description="SLH" evidence="2">
    <location>
        <begin position="24"/>
        <end position="87"/>
    </location>
</feature>
<proteinExistence type="predicted"/>
<dbReference type="SUPFAM" id="SSF56935">
    <property type="entry name" value="Porins"/>
    <property type="match status" value="1"/>
</dbReference>
<keyword evidence="1" id="KW-0732">Signal</keyword>
<keyword evidence="4" id="KW-1185">Reference proteome</keyword>
<dbReference type="PANTHER" id="PTHR43308">
    <property type="entry name" value="OUTER MEMBRANE PROTEIN ALPHA-RELATED"/>
    <property type="match status" value="1"/>
</dbReference>
<evidence type="ECO:0000313" key="3">
    <source>
        <dbReference type="EMBL" id="WIW71057.1"/>
    </source>
</evidence>
<dbReference type="InterPro" id="IPR001119">
    <property type="entry name" value="SLH_dom"/>
</dbReference>
<evidence type="ECO:0000313" key="4">
    <source>
        <dbReference type="Proteomes" id="UP001243623"/>
    </source>
</evidence>
<dbReference type="AlphaFoldDB" id="A0A9Y2ERD4"/>
<dbReference type="Pfam" id="PF00395">
    <property type="entry name" value="SLH"/>
    <property type="match status" value="1"/>
</dbReference>
<dbReference type="PROSITE" id="PS51272">
    <property type="entry name" value="SLH"/>
    <property type="match status" value="1"/>
</dbReference>
<gene>
    <name evidence="3" type="ORF">P3F81_01650</name>
</gene>
<organism evidence="3 4">
    <name type="scientific">Selenobaculum gibii</name>
    <dbReference type="NCBI Taxonomy" id="3054208"/>
    <lineage>
        <taxon>Bacteria</taxon>
        <taxon>Bacillati</taxon>
        <taxon>Bacillota</taxon>
        <taxon>Negativicutes</taxon>
        <taxon>Selenomonadales</taxon>
        <taxon>Selenomonadaceae</taxon>
        <taxon>Selenobaculum</taxon>
    </lineage>
</organism>